<gene>
    <name evidence="1" type="ORF">ECRASSUSDP1_LOCUS5019</name>
</gene>
<sequence>MSSHTNFSKLCDINDASYLYPENVFASIARAEPEDIGSLFSSSMSSPESYSPWLLSSLAPLEQQASNESCGESQSNYFSRYLRKIVNGQESECAFEDDLKLGQAIPTRKISIKDLTSSNRRDVAYKSAIRLLRKFYRDLFKTQNPEIVQKTYLKCTLQEVYERVHAMLAELIPLESFTEDLIYYTIGIIGIKKAPELTCRLDIKNQVTAFQRCTRQFSRIRFENALESENLRTLAWCLIQELNDPRVDIFIEELS</sequence>
<reference evidence="1" key="1">
    <citation type="submission" date="2023-07" db="EMBL/GenBank/DDBJ databases">
        <authorList>
            <consortium name="AG Swart"/>
            <person name="Singh M."/>
            <person name="Singh A."/>
            <person name="Seah K."/>
            <person name="Emmerich C."/>
        </authorList>
    </citation>
    <scope>NUCLEOTIDE SEQUENCE</scope>
    <source>
        <strain evidence="1">DP1</strain>
    </source>
</reference>
<dbReference type="AlphaFoldDB" id="A0AAD1UEJ8"/>
<accession>A0AAD1UEJ8</accession>
<organism evidence="1 2">
    <name type="scientific">Euplotes crassus</name>
    <dbReference type="NCBI Taxonomy" id="5936"/>
    <lineage>
        <taxon>Eukaryota</taxon>
        <taxon>Sar</taxon>
        <taxon>Alveolata</taxon>
        <taxon>Ciliophora</taxon>
        <taxon>Intramacronucleata</taxon>
        <taxon>Spirotrichea</taxon>
        <taxon>Hypotrichia</taxon>
        <taxon>Euplotida</taxon>
        <taxon>Euplotidae</taxon>
        <taxon>Moneuplotes</taxon>
    </lineage>
</organism>
<keyword evidence="2" id="KW-1185">Reference proteome</keyword>
<dbReference type="EMBL" id="CAMPGE010004833">
    <property type="protein sequence ID" value="CAI2363683.1"/>
    <property type="molecule type" value="Genomic_DNA"/>
</dbReference>
<dbReference type="Proteomes" id="UP001295684">
    <property type="component" value="Unassembled WGS sequence"/>
</dbReference>
<proteinExistence type="predicted"/>
<comment type="caution">
    <text evidence="1">The sequence shown here is derived from an EMBL/GenBank/DDBJ whole genome shotgun (WGS) entry which is preliminary data.</text>
</comment>
<evidence type="ECO:0000313" key="1">
    <source>
        <dbReference type="EMBL" id="CAI2363683.1"/>
    </source>
</evidence>
<protein>
    <submittedName>
        <fullName evidence="1">Uncharacterized protein</fullName>
    </submittedName>
</protein>
<name>A0AAD1UEJ8_EUPCR</name>
<evidence type="ECO:0000313" key="2">
    <source>
        <dbReference type="Proteomes" id="UP001295684"/>
    </source>
</evidence>